<dbReference type="PANTHER" id="PTHR21310">
    <property type="entry name" value="AMINOGLYCOSIDE PHOSPHOTRANSFERASE-RELATED-RELATED"/>
    <property type="match status" value="1"/>
</dbReference>
<dbReference type="RefSeq" id="WP_203686158.1">
    <property type="nucleotide sequence ID" value="NZ_BONT01000045.1"/>
</dbReference>
<feature type="domain" description="Aminoglycoside phosphotransferase" evidence="1">
    <location>
        <begin position="28"/>
        <end position="278"/>
    </location>
</feature>
<comment type="caution">
    <text evidence="2">The sequence shown here is derived from an EMBL/GenBank/DDBJ whole genome shotgun (WGS) entry which is preliminary data.</text>
</comment>
<name>A0A841FQK7_9ACTN</name>
<dbReference type="Gene3D" id="3.30.200.20">
    <property type="entry name" value="Phosphorylase Kinase, domain 1"/>
    <property type="match status" value="1"/>
</dbReference>
<evidence type="ECO:0000259" key="1">
    <source>
        <dbReference type="Pfam" id="PF01636"/>
    </source>
</evidence>
<sequence length="323" mass="34747">MPHSQPKRDLTPEQFAAVLGDMRPTSVVPVDAGSYNTLHIVTLTDGTRVVVKVPPDPALPCLRYERGILRGEADFYRHAAAVGVPVPDVVRADLDHGTLPGGYLVMSEIPGVSWDRAEVTTEERPALRRELAAHVAALHTVTGPAYGYPGEGSGPLAASWREAFTAMIAAILADAADHAAPLPLPLDEIRAAFDGNASLLDAVTRPALVHFDLWDGNILVHDGGIAGLIDGERMFWGDPLADFASLALFGDIEDDADFLAGYAEAGGAVRIGPGERRRLALYRAYLYLLILVESVPRGYPEADAEGMREFMNPHLVKALDAFR</sequence>
<dbReference type="Pfam" id="PF01636">
    <property type="entry name" value="APH"/>
    <property type="match status" value="1"/>
</dbReference>
<proteinExistence type="predicted"/>
<dbReference type="GO" id="GO:0016301">
    <property type="term" value="F:kinase activity"/>
    <property type="evidence" value="ECO:0007669"/>
    <property type="project" value="UniProtKB-KW"/>
</dbReference>
<dbReference type="InterPro" id="IPR051678">
    <property type="entry name" value="AGP_Transferase"/>
</dbReference>
<dbReference type="InterPro" id="IPR011009">
    <property type="entry name" value="Kinase-like_dom_sf"/>
</dbReference>
<dbReference type="InterPro" id="IPR002575">
    <property type="entry name" value="Aminoglycoside_PTrfase"/>
</dbReference>
<dbReference type="Gene3D" id="3.90.1200.10">
    <property type="match status" value="1"/>
</dbReference>
<protein>
    <submittedName>
        <fullName evidence="2">Aminoglycoside phosphotransferase (APT) family kinase protein</fullName>
    </submittedName>
</protein>
<dbReference type="Proteomes" id="UP000548476">
    <property type="component" value="Unassembled WGS sequence"/>
</dbReference>
<organism evidence="2 3">
    <name type="scientific">Phytomonospora endophytica</name>
    <dbReference type="NCBI Taxonomy" id="714109"/>
    <lineage>
        <taxon>Bacteria</taxon>
        <taxon>Bacillati</taxon>
        <taxon>Actinomycetota</taxon>
        <taxon>Actinomycetes</taxon>
        <taxon>Micromonosporales</taxon>
        <taxon>Micromonosporaceae</taxon>
        <taxon>Phytomonospora</taxon>
    </lineage>
</organism>
<accession>A0A841FQK7</accession>
<evidence type="ECO:0000313" key="2">
    <source>
        <dbReference type="EMBL" id="MBB6034240.1"/>
    </source>
</evidence>
<dbReference type="EMBL" id="JACHGT010000004">
    <property type="protein sequence ID" value="MBB6034240.1"/>
    <property type="molecule type" value="Genomic_DNA"/>
</dbReference>
<gene>
    <name evidence="2" type="ORF">HNR73_002090</name>
</gene>
<keyword evidence="2" id="KW-0808">Transferase</keyword>
<dbReference type="SUPFAM" id="SSF56112">
    <property type="entry name" value="Protein kinase-like (PK-like)"/>
    <property type="match status" value="1"/>
</dbReference>
<evidence type="ECO:0000313" key="3">
    <source>
        <dbReference type="Proteomes" id="UP000548476"/>
    </source>
</evidence>
<dbReference type="PANTHER" id="PTHR21310:SF15">
    <property type="entry name" value="AMINOGLYCOSIDE PHOSPHOTRANSFERASE DOMAIN-CONTAINING PROTEIN"/>
    <property type="match status" value="1"/>
</dbReference>
<dbReference type="AlphaFoldDB" id="A0A841FQK7"/>
<reference evidence="2 3" key="1">
    <citation type="submission" date="2020-08" db="EMBL/GenBank/DDBJ databases">
        <title>Genomic Encyclopedia of Type Strains, Phase IV (KMG-IV): sequencing the most valuable type-strain genomes for metagenomic binning, comparative biology and taxonomic classification.</title>
        <authorList>
            <person name="Goeker M."/>
        </authorList>
    </citation>
    <scope>NUCLEOTIDE SEQUENCE [LARGE SCALE GENOMIC DNA]</scope>
    <source>
        <strain evidence="2 3">YIM 65646</strain>
    </source>
</reference>
<keyword evidence="2" id="KW-0418">Kinase</keyword>
<keyword evidence="3" id="KW-1185">Reference proteome</keyword>